<sequence length="878" mass="90641">MTATSRRSRPLACVLATLCLVLATALIGAAAAHAAEPFGFVDGSVGVSTSTTQAGGHPDLNVRFALTSVMARHPIIDALEMPRPLETARDVVVDLPPGIVGNPGAIPRCAAADFFASSCPPESQVGVIRTNVFFIPGNEPNAVFNVVPSHGAPAEFAFIKLGLPIHMLVSVRDGDHGLRTTIANLPTQGAMSSADMTLWGVPGDPSHDAERQTSLTGEVPVRPFMTNAATCDGPTRAEISLETYDNPGRTIATTAPMAQLTGCEQQRFAATGSARPDTTKAGAPAGWTVELDVPQDQTVDGLATPPVKDVVVRLPRGTVVSPSASDGLRTCPAAAMKLATSEVPDCPAASKIGSVQIDTPLLARPMTGSVFLLDQTPQRLLRMVLVAEGAGVRLKLPGEIDLDPVSGQVTATFANNPQLPFNHLTVALKGGPRAPLANPRACGPASTSTALTPWGGGRPAVSTDTVEIACDGAPSGFAPAFSAGSASTQAGAASAFSLTFARTDGDDLLKAIDVTMPAGLMPRLASTPLCGEAQAAAGSCGEASRIGSAQTSAGPGSLPFELPGRVYVTGPYKGAPYGLSIVVPAKAGPFDLGTVVVRAAVFVDLRTAALRIASDPLPTILQGIPLQIRSVRVAIDKPGFMLNPTSCAPRTVGAAIAAAGGAVAQRSSRYQVGGCRSLAYTPKLAVRVGARGQTRAGRRTSLVATLTQPAAQAANRSVRLALPKVLNARLDVVERACTQAAYDAGTCGAAARIGSATAVTPLLPKSLSGPAYFVRNPARRLPDIVVQLRGDVAIDLVGRVVITRDLRLTTTFDRIPDVPLSRFQLTLPASSGPVGVVRDLCTKAARLARARQGLRAQNGRLLRRADRLTIAGCAKQKK</sequence>
<name>A0ABU4HMV4_9ACTN</name>
<evidence type="ECO:0000313" key="4">
    <source>
        <dbReference type="Proteomes" id="UP001284601"/>
    </source>
</evidence>
<reference evidence="3 4" key="2">
    <citation type="submission" date="2023-10" db="EMBL/GenBank/DDBJ databases">
        <authorList>
            <person name="Han X.F."/>
        </authorList>
    </citation>
    <scope>NUCLEOTIDE SEQUENCE [LARGE SCALE GENOMIC DNA]</scope>
    <source>
        <strain evidence="3 4">KCTC 39840</strain>
    </source>
</reference>
<keyword evidence="2" id="KW-0732">Signal</keyword>
<proteinExistence type="predicted"/>
<dbReference type="RefSeq" id="WP_318596894.1">
    <property type="nucleotide sequence ID" value="NZ_JAWSTH010000019.1"/>
</dbReference>
<dbReference type="EMBL" id="JAWSTH010000019">
    <property type="protein sequence ID" value="MDW5594609.1"/>
    <property type="molecule type" value="Genomic_DNA"/>
</dbReference>
<dbReference type="Proteomes" id="UP001284601">
    <property type="component" value="Unassembled WGS sequence"/>
</dbReference>
<comment type="caution">
    <text evidence="3">The sequence shown here is derived from an EMBL/GenBank/DDBJ whole genome shotgun (WGS) entry which is preliminary data.</text>
</comment>
<feature type="chain" id="PRO_5045175342" evidence="2">
    <location>
        <begin position="35"/>
        <end position="878"/>
    </location>
</feature>
<reference evidence="4" key="1">
    <citation type="submission" date="2023-07" db="EMBL/GenBank/DDBJ databases">
        <title>Conexibacter stalactiti sp. nov., isolated from stalactites in a lava cave and emended description of the genus Conexibacter.</title>
        <authorList>
            <person name="Lee S.D."/>
        </authorList>
    </citation>
    <scope>NUCLEOTIDE SEQUENCE [LARGE SCALE GENOMIC DNA]</scope>
    <source>
        <strain evidence="4">KCTC 39840</strain>
    </source>
</reference>
<feature type="signal peptide" evidence="2">
    <location>
        <begin position="1"/>
        <end position="34"/>
    </location>
</feature>
<evidence type="ECO:0000256" key="2">
    <source>
        <dbReference type="SAM" id="SignalP"/>
    </source>
</evidence>
<protein>
    <submittedName>
        <fullName evidence="3">Uncharacterized protein</fullName>
    </submittedName>
</protein>
<organism evidence="3 4">
    <name type="scientific">Conexibacter stalactiti</name>
    <dbReference type="NCBI Taxonomy" id="1940611"/>
    <lineage>
        <taxon>Bacteria</taxon>
        <taxon>Bacillati</taxon>
        <taxon>Actinomycetota</taxon>
        <taxon>Thermoleophilia</taxon>
        <taxon>Solirubrobacterales</taxon>
        <taxon>Conexibacteraceae</taxon>
        <taxon>Conexibacter</taxon>
    </lineage>
</organism>
<accession>A0ABU4HMV4</accession>
<keyword evidence="4" id="KW-1185">Reference proteome</keyword>
<feature type="region of interest" description="Disordered" evidence="1">
    <location>
        <begin position="437"/>
        <end position="458"/>
    </location>
</feature>
<gene>
    <name evidence="3" type="ORF">R7226_09690</name>
</gene>
<evidence type="ECO:0000313" key="3">
    <source>
        <dbReference type="EMBL" id="MDW5594609.1"/>
    </source>
</evidence>
<evidence type="ECO:0000256" key="1">
    <source>
        <dbReference type="SAM" id="MobiDB-lite"/>
    </source>
</evidence>